<dbReference type="NCBIfam" id="NF041839">
    <property type="entry name" value="rnfE_Methano"/>
    <property type="match status" value="1"/>
</dbReference>
<keyword evidence="8" id="KW-1003">Cell membrane</keyword>
<reference evidence="10" key="1">
    <citation type="submission" date="2016-10" db="EMBL/GenBank/DDBJ databases">
        <authorList>
            <person name="L'haridon S."/>
            <person name="Corre E."/>
        </authorList>
    </citation>
    <scope>NUCLEOTIDE SEQUENCE [LARGE SCALE GENOMIC DNA]</scope>
    <source>
        <strain evidence="10">FDF-1T</strain>
    </source>
</reference>
<evidence type="ECO:0000256" key="7">
    <source>
        <dbReference type="ARBA" id="ARBA00023136"/>
    </source>
</evidence>
<comment type="subunit">
    <text evidence="8">The Rnf complex is probably composed of eight subunits, including RnfA, RnfB, RnfC, RnfD, RnfE and RnfG.</text>
</comment>
<organism evidence="9 10">
    <name type="scientific">Methanohalophilus portucalensis</name>
    <dbReference type="NCBI Taxonomy" id="39664"/>
    <lineage>
        <taxon>Archaea</taxon>
        <taxon>Methanobacteriati</taxon>
        <taxon>Methanobacteriota</taxon>
        <taxon>Stenosarchaea group</taxon>
        <taxon>Methanomicrobia</taxon>
        <taxon>Methanosarcinales</taxon>
        <taxon>Methanosarcinaceae</taxon>
        <taxon>Methanohalophilus</taxon>
    </lineage>
</organism>
<feature type="transmembrane region" description="Helical" evidence="8">
    <location>
        <begin position="105"/>
        <end position="123"/>
    </location>
</feature>
<dbReference type="NCBIfam" id="NF009070">
    <property type="entry name" value="PRK12405.1"/>
    <property type="match status" value="1"/>
</dbReference>
<evidence type="ECO:0000313" key="10">
    <source>
        <dbReference type="Proteomes" id="UP000229678"/>
    </source>
</evidence>
<keyword evidence="2 8" id="KW-0813">Transport</keyword>
<keyword evidence="5 8" id="KW-0249">Electron transport</keyword>
<dbReference type="PANTHER" id="PTHR30586">
    <property type="entry name" value="ELECTRON TRANSPORT COMPLEX PROTEIN RNFE"/>
    <property type="match status" value="1"/>
</dbReference>
<feature type="transmembrane region" description="Helical" evidence="8">
    <location>
        <begin position="135"/>
        <end position="153"/>
    </location>
</feature>
<dbReference type="HAMAP" id="MF_00478">
    <property type="entry name" value="RsxE_RnfE"/>
    <property type="match status" value="1"/>
</dbReference>
<evidence type="ECO:0000256" key="1">
    <source>
        <dbReference type="ARBA" id="ARBA00004127"/>
    </source>
</evidence>
<dbReference type="InterPro" id="IPR003667">
    <property type="entry name" value="NqrDE/RnfAE"/>
</dbReference>
<dbReference type="AlphaFoldDB" id="A0A2D3C4A6"/>
<evidence type="ECO:0000256" key="8">
    <source>
        <dbReference type="HAMAP-Rule" id="MF_00478"/>
    </source>
</evidence>
<keyword evidence="7 8" id="KW-0472">Membrane</keyword>
<proteinExistence type="inferred from homology"/>
<dbReference type="Pfam" id="PF02508">
    <property type="entry name" value="Rnf-Nqr"/>
    <property type="match status" value="1"/>
</dbReference>
<keyword evidence="4 8" id="KW-1278">Translocase</keyword>
<dbReference type="Proteomes" id="UP000229678">
    <property type="component" value="Chromosome"/>
</dbReference>
<comment type="subcellular location">
    <subcellularLocation>
        <location evidence="8">Cell membrane</location>
        <topology evidence="8">Multi-pass membrane protein</topology>
    </subcellularLocation>
    <subcellularLocation>
        <location evidence="1">Endomembrane system</location>
        <topology evidence="1">Multi-pass membrane protein</topology>
    </subcellularLocation>
</comment>
<sequence>MKLNQVISMSKAFNEFIRGITKDNPVFALVLGLCPALAVTTSVENAIGMSAATAFVLISANLMVSALRKQIPSTVRLPIFILIIATFVSIVEMVMEAYTPPLYEALGVFIPLIVVNCVIIGRAEAYANKNTVPYSLIDALGISAGFLFALVLIGGTRELLGTGQIVVFGQMLIALPMVEPAAYMILPPGAFLTIGIIMALINHRRAKKLARGE</sequence>
<gene>
    <name evidence="8" type="primary">rnfE</name>
    <name evidence="9" type="ORF">BKM01_01330</name>
</gene>
<comment type="function">
    <text evidence="8">Part of a membrane-bound complex that couples electron transfer with translocation of ions across the membrane.</text>
</comment>
<dbReference type="GO" id="GO:0005886">
    <property type="term" value="C:plasma membrane"/>
    <property type="evidence" value="ECO:0007669"/>
    <property type="project" value="UniProtKB-SubCell"/>
</dbReference>
<dbReference type="PIRSF" id="PIRSF006102">
    <property type="entry name" value="NQR_DE"/>
    <property type="match status" value="1"/>
</dbReference>
<keyword evidence="3 8" id="KW-0812">Transmembrane</keyword>
<evidence type="ECO:0000256" key="4">
    <source>
        <dbReference type="ARBA" id="ARBA00022967"/>
    </source>
</evidence>
<evidence type="ECO:0000313" key="9">
    <source>
        <dbReference type="EMBL" id="ATU07538.1"/>
    </source>
</evidence>
<evidence type="ECO:0000256" key="5">
    <source>
        <dbReference type="ARBA" id="ARBA00022982"/>
    </source>
</evidence>
<dbReference type="NCBIfam" id="TIGR01948">
    <property type="entry name" value="rnfE"/>
    <property type="match status" value="1"/>
</dbReference>
<dbReference type="InterPro" id="IPR010968">
    <property type="entry name" value="RnfE"/>
</dbReference>
<dbReference type="GO" id="GO:0012505">
    <property type="term" value="C:endomembrane system"/>
    <property type="evidence" value="ECO:0007669"/>
    <property type="project" value="UniProtKB-SubCell"/>
</dbReference>
<dbReference type="PANTHER" id="PTHR30586:SF0">
    <property type="entry name" value="ION-TRANSLOCATING OXIDOREDUCTASE COMPLEX SUBUNIT E"/>
    <property type="match status" value="1"/>
</dbReference>
<dbReference type="KEGG" id="mpot:BKM01_01330"/>
<feature type="transmembrane region" description="Helical" evidence="8">
    <location>
        <begin position="79"/>
        <end position="99"/>
    </location>
</feature>
<protein>
    <recommendedName>
        <fullName evidence="8">Ion-translocating oxidoreductase complex subunit E</fullName>
        <ecNumber evidence="8">7.-.-.-</ecNumber>
    </recommendedName>
    <alternativeName>
        <fullName evidence="8">Rnf electron transport complex subunit E</fullName>
    </alternativeName>
</protein>
<dbReference type="EMBL" id="CP017881">
    <property type="protein sequence ID" value="ATU07538.1"/>
    <property type="molecule type" value="Genomic_DNA"/>
</dbReference>
<dbReference type="GO" id="GO:0022900">
    <property type="term" value="P:electron transport chain"/>
    <property type="evidence" value="ECO:0007669"/>
    <property type="project" value="UniProtKB-UniRule"/>
</dbReference>
<feature type="transmembrane region" description="Helical" evidence="8">
    <location>
        <begin position="48"/>
        <end position="67"/>
    </location>
</feature>
<keyword evidence="6 8" id="KW-1133">Transmembrane helix</keyword>
<name>A0A2D3C4A6_9EURY</name>
<evidence type="ECO:0000256" key="2">
    <source>
        <dbReference type="ARBA" id="ARBA00022448"/>
    </source>
</evidence>
<feature type="transmembrane region" description="Helical" evidence="8">
    <location>
        <begin position="181"/>
        <end position="201"/>
    </location>
</feature>
<dbReference type="EC" id="7.-.-.-" evidence="8"/>
<accession>A0A2D3C4A6</accession>
<evidence type="ECO:0000256" key="3">
    <source>
        <dbReference type="ARBA" id="ARBA00022692"/>
    </source>
</evidence>
<comment type="similarity">
    <text evidence="8">Belongs to the NqrDE/RnfAE family.</text>
</comment>
<evidence type="ECO:0000256" key="6">
    <source>
        <dbReference type="ARBA" id="ARBA00022989"/>
    </source>
</evidence>